<dbReference type="InterPro" id="IPR001478">
    <property type="entry name" value="PDZ"/>
</dbReference>
<dbReference type="InterPro" id="IPR009003">
    <property type="entry name" value="Peptidase_S1_PA"/>
</dbReference>
<name>A0A9D2DXH1_9FIRM</name>
<dbReference type="InterPro" id="IPR008763">
    <property type="entry name" value="Peptidase_S55"/>
</dbReference>
<protein>
    <submittedName>
        <fullName evidence="3">SpoIVB peptidase</fullName>
    </submittedName>
</protein>
<organism evidence="3 4">
    <name type="scientific">Candidatus Gallimonas intestinigallinarum</name>
    <dbReference type="NCBI Taxonomy" id="2838604"/>
    <lineage>
        <taxon>Bacteria</taxon>
        <taxon>Bacillati</taxon>
        <taxon>Bacillota</taxon>
        <taxon>Clostridia</taxon>
        <taxon>Candidatus Gallimonas</taxon>
    </lineage>
</organism>
<reference evidence="3" key="1">
    <citation type="journal article" date="2021" name="PeerJ">
        <title>Extensive microbial diversity within the chicken gut microbiome revealed by metagenomics and culture.</title>
        <authorList>
            <person name="Gilroy R."/>
            <person name="Ravi A."/>
            <person name="Getino M."/>
            <person name="Pursley I."/>
            <person name="Horton D.L."/>
            <person name="Alikhan N.F."/>
            <person name="Baker D."/>
            <person name="Gharbi K."/>
            <person name="Hall N."/>
            <person name="Watson M."/>
            <person name="Adriaenssens E.M."/>
            <person name="Foster-Nyarko E."/>
            <person name="Jarju S."/>
            <person name="Secka A."/>
            <person name="Antonio M."/>
            <person name="Oren A."/>
            <person name="Chaudhuri R.R."/>
            <person name="La Ragione R."/>
            <person name="Hildebrand F."/>
            <person name="Pallen M.J."/>
        </authorList>
    </citation>
    <scope>NUCLEOTIDE SEQUENCE</scope>
    <source>
        <strain evidence="3">CHK33-5263</strain>
    </source>
</reference>
<evidence type="ECO:0000256" key="1">
    <source>
        <dbReference type="SAM" id="SignalP"/>
    </source>
</evidence>
<dbReference type="EMBL" id="DXBS01000119">
    <property type="protein sequence ID" value="HIZ25072.1"/>
    <property type="molecule type" value="Genomic_DNA"/>
</dbReference>
<dbReference type="AlphaFoldDB" id="A0A9D2DXH1"/>
<dbReference type="InterPro" id="IPR036034">
    <property type="entry name" value="PDZ_sf"/>
</dbReference>
<gene>
    <name evidence="3" type="ORF">H9812_06345</name>
</gene>
<dbReference type="PROSITE" id="PS51494">
    <property type="entry name" value="SPOIVB"/>
    <property type="match status" value="1"/>
</dbReference>
<evidence type="ECO:0000313" key="3">
    <source>
        <dbReference type="EMBL" id="HIZ25072.1"/>
    </source>
</evidence>
<proteinExistence type="predicted"/>
<dbReference type="Gene3D" id="2.30.42.10">
    <property type="match status" value="1"/>
</dbReference>
<comment type="caution">
    <text evidence="3">The sequence shown here is derived from an EMBL/GenBank/DDBJ whole genome shotgun (WGS) entry which is preliminary data.</text>
</comment>
<evidence type="ECO:0000259" key="2">
    <source>
        <dbReference type="PROSITE" id="PS51494"/>
    </source>
</evidence>
<dbReference type="SUPFAM" id="SSF50494">
    <property type="entry name" value="Trypsin-like serine proteases"/>
    <property type="match status" value="1"/>
</dbReference>
<dbReference type="Proteomes" id="UP000824044">
    <property type="component" value="Unassembled WGS sequence"/>
</dbReference>
<feature type="chain" id="PRO_5039703951" evidence="1">
    <location>
        <begin position="25"/>
        <end position="334"/>
    </location>
</feature>
<accession>A0A9D2DXH1</accession>
<dbReference type="Pfam" id="PF05580">
    <property type="entry name" value="Peptidase_S55"/>
    <property type="match status" value="1"/>
</dbReference>
<dbReference type="SMART" id="SM00228">
    <property type="entry name" value="PDZ"/>
    <property type="match status" value="1"/>
</dbReference>
<reference evidence="3" key="2">
    <citation type="submission" date="2021-04" db="EMBL/GenBank/DDBJ databases">
        <authorList>
            <person name="Gilroy R."/>
        </authorList>
    </citation>
    <scope>NUCLEOTIDE SEQUENCE</scope>
    <source>
        <strain evidence="3">CHK33-5263</strain>
    </source>
</reference>
<dbReference type="SUPFAM" id="SSF50156">
    <property type="entry name" value="PDZ domain-like"/>
    <property type="match status" value="1"/>
</dbReference>
<keyword evidence="1" id="KW-0732">Signal</keyword>
<sequence length="334" mass="35071">MRKLFFVLTGALLLCFTLCGGGRAAEAAAPQYYLGGMTAGFSLSANGVEIVGLKEVASEKGVCCPAADAGIRTGDKIVAVDGIHTRTIEDLGAALARGAGKQSEFTLKRSGTSIKVNVTPVKDAAAARYKIGVLIRDELSGIGTVTYIEKVSRRFGSLGHAVCDEAHESLTVADSSVYLCNIIGVNRGERGRAGDLKGLFLSDNKIASADKVCETGLYGTFDEDYDYSALPTVEIAPLAAATIGRAVIYSTIDGTQPQAYDVAIAKVDPNNKQNKNFVIKVTDEDLLRETGGIVQGMSGSPIVQGGKLIGAVTHVFLNDPTRGYGIGIEKMIIN</sequence>
<feature type="signal peptide" evidence="1">
    <location>
        <begin position="1"/>
        <end position="24"/>
    </location>
</feature>
<evidence type="ECO:0000313" key="4">
    <source>
        <dbReference type="Proteomes" id="UP000824044"/>
    </source>
</evidence>
<feature type="domain" description="Peptidase S55" evidence="2">
    <location>
        <begin position="112"/>
        <end position="334"/>
    </location>
</feature>
<dbReference type="Pfam" id="PF17820">
    <property type="entry name" value="PDZ_6"/>
    <property type="match status" value="1"/>
</dbReference>
<dbReference type="InterPro" id="IPR041489">
    <property type="entry name" value="PDZ_6"/>
</dbReference>